<protein>
    <submittedName>
        <fullName evidence="2">Malto-oligosyltrehalose synthase</fullName>
        <ecNumber evidence="2">5.4.99.15</ecNumber>
    </submittedName>
</protein>
<dbReference type="EC" id="5.4.99.15" evidence="2"/>
<dbReference type="GO" id="GO:0047470">
    <property type="term" value="F:(1,4)-alpha-D-glucan 1-alpha-D-glucosylmutase activity"/>
    <property type="evidence" value="ECO:0007669"/>
    <property type="project" value="UniProtKB-EC"/>
</dbReference>
<evidence type="ECO:0000259" key="1">
    <source>
        <dbReference type="SMART" id="SM00642"/>
    </source>
</evidence>
<dbReference type="Pfam" id="PF00128">
    <property type="entry name" value="Alpha-amylase"/>
    <property type="match status" value="1"/>
</dbReference>
<sequence length="778" mass="87205">MRTPANTYRLQLDAEFTLDDAAELVPYLSTLGVDWIYLSPILQATEGSTHGYDVVDPTRVDESRGGRAGLERLAARAHQAGLGLLVDIVPNHVGVAVPRQNPWWWDVLSHGEGSRFAKFFDIDWAAGEGKLLLPVIGDADMPTEPGAPIRGLEVDREAGVLRYYDHEYPLAPGSADDHDLDVRDVHDAQHYELVHWRQGDWSLNYRRFFTVTELAGVRVEDPEVWDAAHAEILSWVRDGLVDGLRIDHVDGLRDPAGYLAKLRERTGVYISVEKILEPGERLPHWPIDGTTGYDALGEYDRVLVDDAGRDDLDEQSAALSHHDVDDWETLVHGAKRFVTDGPLHAEIRRVARDLTGSAEPDARTIDALSEIAACFPVYRTYLPEGVEYLERAARDAADWRSDLGDEIERVADLLRDPDNPGALRFQQTSGMVMAKAVEDRSFYRYSRLTSLNEVGGDPSIFSLSLERFHELQAERQRDWPTTQTALTTHDTKRSEDVRARLDALSEVPELWRDSLEQLLEIAPISNPAFGNLLWQAIIGVWPASRERLYAYAEKAAREAGDVTTWTEIDEGYEQQLRDAIDAAFDHPAARSIVANLVERLRRPGWSNSLSMKTLQLLAPGVPDVYQGTELWQHSLVDPDNRRPVHWVERRAALDAILQGARPQFDDDLDPTGSVKLMLTVAGLRMRRELPSHFTEYTPLTATGSSADHLIAFDRGGVVVLATRLPVDLELGGGWHDTRLELPEGKWVDQFTGDSYRGEVAVAHLLEHLPVAMLVYTDN</sequence>
<dbReference type="EMBL" id="JBHUNE010000002">
    <property type="protein sequence ID" value="MFD2757222.1"/>
    <property type="molecule type" value="Genomic_DNA"/>
</dbReference>
<dbReference type="Gene3D" id="3.20.20.80">
    <property type="entry name" value="Glycosidases"/>
    <property type="match status" value="1"/>
</dbReference>
<dbReference type="Gene3D" id="3.30.1590.10">
    <property type="entry name" value="Maltooligosyl trehalose synthase, domain 2"/>
    <property type="match status" value="1"/>
</dbReference>
<dbReference type="SUPFAM" id="SSF51445">
    <property type="entry name" value="(Trans)glycosidases"/>
    <property type="match status" value="1"/>
</dbReference>
<accession>A0ABW5UXV9</accession>
<evidence type="ECO:0000313" key="3">
    <source>
        <dbReference type="Proteomes" id="UP001597492"/>
    </source>
</evidence>
<keyword evidence="3" id="KW-1185">Reference proteome</keyword>
<dbReference type="PANTHER" id="PTHR10357">
    <property type="entry name" value="ALPHA-AMYLASE FAMILY MEMBER"/>
    <property type="match status" value="1"/>
</dbReference>
<dbReference type="Gene3D" id="1.10.10.470">
    <property type="entry name" value="Maltooligosyl trehalose synthase, domain 4"/>
    <property type="match status" value="1"/>
</dbReference>
<dbReference type="PANTHER" id="PTHR10357:SF216">
    <property type="entry name" value="MALTOOLIGOSYL TREHALOSE SYNTHASE-RELATED"/>
    <property type="match status" value="1"/>
</dbReference>
<comment type="caution">
    <text evidence="2">The sequence shown here is derived from an EMBL/GenBank/DDBJ whole genome shotgun (WGS) entry which is preliminary data.</text>
</comment>
<dbReference type="InterPro" id="IPR013797">
    <property type="entry name" value="Maltooligo_trehalose_synth_4"/>
</dbReference>
<dbReference type="SMART" id="SM00642">
    <property type="entry name" value="Aamy"/>
    <property type="match status" value="1"/>
</dbReference>
<dbReference type="RefSeq" id="WP_019619217.1">
    <property type="nucleotide sequence ID" value="NZ_JBHUNE010000002.1"/>
</dbReference>
<feature type="domain" description="Glycosyl hydrolase family 13 catalytic" evidence="1">
    <location>
        <begin position="17"/>
        <end position="661"/>
    </location>
</feature>
<dbReference type="InterPro" id="IPR017853">
    <property type="entry name" value="GH"/>
</dbReference>
<dbReference type="NCBIfam" id="TIGR02401">
    <property type="entry name" value="trehalose_TreY"/>
    <property type="match status" value="1"/>
</dbReference>
<evidence type="ECO:0000313" key="2">
    <source>
        <dbReference type="EMBL" id="MFD2757222.1"/>
    </source>
</evidence>
<dbReference type="Gene3D" id="1.10.150.200">
    <property type="entry name" value="Maltooligosyl trehalose synthase, domain 3"/>
    <property type="match status" value="1"/>
</dbReference>
<keyword evidence="2" id="KW-0413">Isomerase</keyword>
<dbReference type="InterPro" id="IPR006047">
    <property type="entry name" value="GH13_cat_dom"/>
</dbReference>
<proteinExistence type="predicted"/>
<name>A0ABW5UXV9_9MICO</name>
<gene>
    <name evidence="2" type="primary">treY</name>
    <name evidence="2" type="ORF">ACFSW7_02370</name>
</gene>
<dbReference type="CDD" id="cd11336">
    <property type="entry name" value="AmyAc_MTSase"/>
    <property type="match status" value="1"/>
</dbReference>
<dbReference type="Proteomes" id="UP001597492">
    <property type="component" value="Unassembled WGS sequence"/>
</dbReference>
<dbReference type="InterPro" id="IPR012767">
    <property type="entry name" value="Trehalose_TreY"/>
</dbReference>
<reference evidence="3" key="1">
    <citation type="journal article" date="2019" name="Int. J. Syst. Evol. Microbiol.">
        <title>The Global Catalogue of Microorganisms (GCM) 10K type strain sequencing project: providing services to taxonomists for standard genome sequencing and annotation.</title>
        <authorList>
            <consortium name="The Broad Institute Genomics Platform"/>
            <consortium name="The Broad Institute Genome Sequencing Center for Infectious Disease"/>
            <person name="Wu L."/>
            <person name="Ma J."/>
        </authorList>
    </citation>
    <scope>NUCLEOTIDE SEQUENCE [LARGE SCALE GENOMIC DNA]</scope>
    <source>
        <strain evidence="3">TISTR 1514</strain>
    </source>
</reference>
<organism evidence="2 3">
    <name type="scientific">Gulosibacter faecalis</name>
    <dbReference type="NCBI Taxonomy" id="272240"/>
    <lineage>
        <taxon>Bacteria</taxon>
        <taxon>Bacillati</taxon>
        <taxon>Actinomycetota</taxon>
        <taxon>Actinomycetes</taxon>
        <taxon>Micrococcales</taxon>
        <taxon>Microbacteriaceae</taxon>
        <taxon>Gulosibacter</taxon>
    </lineage>
</organism>